<sequence length="145" mass="16272">MLCIPFSNFRRRCFILSIRILCNPVSLHLPTERLVCMDDFPMVLACGHGVPLLHGVHPGLSLAYWAPRAVIADMDWEELRGFLERGEPCKNLDQLARLWIQFEESRTPTAFLPPARAQYLLGDDEGEESVQAGEDGLVSDCFGAL</sequence>
<keyword evidence="2" id="KW-1185">Reference proteome</keyword>
<organism evidence="1 2">
    <name type="scientific">Jimgerdemannia flammicorona</name>
    <dbReference type="NCBI Taxonomy" id="994334"/>
    <lineage>
        <taxon>Eukaryota</taxon>
        <taxon>Fungi</taxon>
        <taxon>Fungi incertae sedis</taxon>
        <taxon>Mucoromycota</taxon>
        <taxon>Mucoromycotina</taxon>
        <taxon>Endogonomycetes</taxon>
        <taxon>Endogonales</taxon>
        <taxon>Endogonaceae</taxon>
        <taxon>Jimgerdemannia</taxon>
    </lineage>
</organism>
<name>A0A433QRG3_9FUNG</name>
<comment type="caution">
    <text evidence="1">The sequence shown here is derived from an EMBL/GenBank/DDBJ whole genome shotgun (WGS) entry which is preliminary data.</text>
</comment>
<evidence type="ECO:0000313" key="2">
    <source>
        <dbReference type="Proteomes" id="UP000274822"/>
    </source>
</evidence>
<evidence type="ECO:0000313" key="1">
    <source>
        <dbReference type="EMBL" id="RUS32359.1"/>
    </source>
</evidence>
<gene>
    <name evidence="1" type="ORF">BC938DRAFT_475619</name>
</gene>
<proteinExistence type="predicted"/>
<accession>A0A433QRG3</accession>
<dbReference type="AlphaFoldDB" id="A0A433QRG3"/>
<protein>
    <submittedName>
        <fullName evidence="1">Uncharacterized protein</fullName>
    </submittedName>
</protein>
<reference evidence="1 2" key="1">
    <citation type="journal article" date="2018" name="New Phytol.">
        <title>Phylogenomics of Endogonaceae and evolution of mycorrhizas within Mucoromycota.</title>
        <authorList>
            <person name="Chang Y."/>
            <person name="Desiro A."/>
            <person name="Na H."/>
            <person name="Sandor L."/>
            <person name="Lipzen A."/>
            <person name="Clum A."/>
            <person name="Barry K."/>
            <person name="Grigoriev I.V."/>
            <person name="Martin F.M."/>
            <person name="Stajich J.E."/>
            <person name="Smith M.E."/>
            <person name="Bonito G."/>
            <person name="Spatafora J.W."/>
        </authorList>
    </citation>
    <scope>NUCLEOTIDE SEQUENCE [LARGE SCALE GENOMIC DNA]</scope>
    <source>
        <strain evidence="1 2">AD002</strain>
    </source>
</reference>
<dbReference type="Proteomes" id="UP000274822">
    <property type="component" value="Unassembled WGS sequence"/>
</dbReference>
<dbReference type="EMBL" id="RBNJ01002120">
    <property type="protein sequence ID" value="RUS32359.1"/>
    <property type="molecule type" value="Genomic_DNA"/>
</dbReference>